<comment type="caution">
    <text evidence="3">The sequence shown here is derived from an EMBL/GenBank/DDBJ whole genome shotgun (WGS) entry which is preliminary data.</text>
</comment>
<dbReference type="Gene3D" id="3.10.290.10">
    <property type="entry name" value="RNA-binding S4 domain"/>
    <property type="match status" value="1"/>
</dbReference>
<dbReference type="Pfam" id="PF01479">
    <property type="entry name" value="S4"/>
    <property type="match status" value="1"/>
</dbReference>
<feature type="domain" description="RNA-binding S4" evidence="2">
    <location>
        <begin position="29"/>
        <end position="64"/>
    </location>
</feature>
<organism evidence="3 4">
    <name type="scientific">Thiospirillum jenense</name>
    <dbReference type="NCBI Taxonomy" id="1653858"/>
    <lineage>
        <taxon>Bacteria</taxon>
        <taxon>Pseudomonadati</taxon>
        <taxon>Pseudomonadota</taxon>
        <taxon>Gammaproteobacteria</taxon>
        <taxon>Chromatiales</taxon>
        <taxon>Chromatiaceae</taxon>
        <taxon>Thiospirillum</taxon>
    </lineage>
</organism>
<gene>
    <name evidence="3" type="ORF">HUK38_13615</name>
</gene>
<keyword evidence="4" id="KW-1185">Reference proteome</keyword>
<proteinExistence type="predicted"/>
<name>A0A839HH23_9GAMM</name>
<dbReference type="PROSITE" id="PS50889">
    <property type="entry name" value="S4"/>
    <property type="match status" value="1"/>
</dbReference>
<accession>A0A839HH23</accession>
<evidence type="ECO:0000256" key="1">
    <source>
        <dbReference type="PROSITE-ProRule" id="PRU00182"/>
    </source>
</evidence>
<dbReference type="EMBL" id="JABVCQ010000043">
    <property type="protein sequence ID" value="MBB1127250.1"/>
    <property type="molecule type" value="Genomic_DNA"/>
</dbReference>
<protein>
    <recommendedName>
        <fullName evidence="2">RNA-binding S4 domain-containing protein</fullName>
    </recommendedName>
</protein>
<dbReference type="GO" id="GO:0003723">
    <property type="term" value="F:RNA binding"/>
    <property type="evidence" value="ECO:0007669"/>
    <property type="project" value="UniProtKB-KW"/>
</dbReference>
<dbReference type="InterPro" id="IPR002942">
    <property type="entry name" value="S4_RNA-bd"/>
</dbReference>
<dbReference type="SUPFAM" id="SSF55174">
    <property type="entry name" value="Alpha-L RNA-binding motif"/>
    <property type="match status" value="1"/>
</dbReference>
<keyword evidence="1" id="KW-0694">RNA-binding</keyword>
<dbReference type="AlphaFoldDB" id="A0A839HH23"/>
<evidence type="ECO:0000313" key="3">
    <source>
        <dbReference type="EMBL" id="MBB1127250.1"/>
    </source>
</evidence>
<dbReference type="CDD" id="cd00165">
    <property type="entry name" value="S4"/>
    <property type="match status" value="1"/>
</dbReference>
<dbReference type="InterPro" id="IPR036986">
    <property type="entry name" value="S4_RNA-bd_sf"/>
</dbReference>
<sequence>MAELDDASFSKLRDWFIEFDQVRWDKKLAGLVTSTSEALRMIKQGAVKLDGKRVSDAQLVLKTGNTAVVQVGKRRAARVSVGEPE</sequence>
<reference evidence="3 4" key="1">
    <citation type="journal article" date="2020" name="Arch. Microbiol.">
        <title>The genome sequence of the giant phototrophic gammaproteobacterium Thiospirillum jenense gives insight into its physiological properties and phylogenetic relationships.</title>
        <authorList>
            <person name="Imhoff J.F."/>
            <person name="Meyer T.E."/>
            <person name="Kyndt J.A."/>
        </authorList>
    </citation>
    <scope>NUCLEOTIDE SEQUENCE [LARGE SCALE GENOMIC DNA]</scope>
    <source>
        <strain evidence="3 4">DSM 216</strain>
    </source>
</reference>
<evidence type="ECO:0000313" key="4">
    <source>
        <dbReference type="Proteomes" id="UP000548632"/>
    </source>
</evidence>
<dbReference type="Proteomes" id="UP000548632">
    <property type="component" value="Unassembled WGS sequence"/>
</dbReference>
<evidence type="ECO:0000259" key="2">
    <source>
        <dbReference type="Pfam" id="PF01479"/>
    </source>
</evidence>